<proteinExistence type="predicted"/>
<dbReference type="Pfam" id="PF07549">
    <property type="entry name" value="Sec_GG"/>
    <property type="match status" value="1"/>
</dbReference>
<organism evidence="1 2">
    <name type="scientific">Tenacibaculum discolor</name>
    <dbReference type="NCBI Taxonomy" id="361581"/>
    <lineage>
        <taxon>Bacteria</taxon>
        <taxon>Pseudomonadati</taxon>
        <taxon>Bacteroidota</taxon>
        <taxon>Flavobacteriia</taxon>
        <taxon>Flavobacteriales</taxon>
        <taxon>Flavobacteriaceae</taxon>
        <taxon>Tenacibaculum</taxon>
    </lineage>
</organism>
<gene>
    <name evidence="1" type="ORF">CSC81_18590</name>
</gene>
<name>A0A2G1BP45_9FLAO</name>
<reference evidence="1 2" key="1">
    <citation type="journal article" date="2016" name="Nat. Commun.">
        <title>Microbial interactions lead to rapid micro-scale successions on model marine particles.</title>
        <authorList>
            <person name="Datta M.S."/>
            <person name="Sliwerska E."/>
            <person name="Gore J."/>
            <person name="Polz M.F."/>
            <person name="Cordero O.X."/>
        </authorList>
    </citation>
    <scope>NUCLEOTIDE SEQUENCE [LARGE SCALE GENOMIC DNA]</scope>
    <source>
        <strain evidence="1 2">4G03</strain>
    </source>
</reference>
<evidence type="ECO:0000313" key="1">
    <source>
        <dbReference type="EMBL" id="PHN95800.1"/>
    </source>
</evidence>
<feature type="non-terminal residue" evidence="1">
    <location>
        <position position="107"/>
    </location>
</feature>
<protein>
    <submittedName>
        <fullName evidence="1">Protein translocase subunit SecDF</fullName>
    </submittedName>
</protein>
<dbReference type="Proteomes" id="UP000222163">
    <property type="component" value="Unassembled WGS sequence"/>
</dbReference>
<evidence type="ECO:0000313" key="2">
    <source>
        <dbReference type="Proteomes" id="UP000222163"/>
    </source>
</evidence>
<dbReference type="EMBL" id="PDUU01001058">
    <property type="protein sequence ID" value="PHN95800.1"/>
    <property type="molecule type" value="Genomic_DNA"/>
</dbReference>
<comment type="caution">
    <text evidence="1">The sequence shown here is derived from an EMBL/GenBank/DDBJ whole genome shotgun (WGS) entry which is preliminary data.</text>
</comment>
<dbReference type="AlphaFoldDB" id="A0A2G1BP45"/>
<feature type="non-terminal residue" evidence="1">
    <location>
        <position position="1"/>
    </location>
</feature>
<sequence>GGLAALLTGGLDAGIDFVGGRTYTVRFDQPMNAQEVEDALVADFGSADVKTFGADNQLKITTKYRIDETGTDIDAQVEQQLFTSLTPFLPSGMSYAAFAKSTDDKQV</sequence>
<dbReference type="InterPro" id="IPR022646">
    <property type="entry name" value="SecD/SecF_CS"/>
</dbReference>
<accession>A0A2G1BP45</accession>